<dbReference type="InterPro" id="IPR015391">
    <property type="entry name" value="SurA_N"/>
</dbReference>
<dbReference type="InterPro" id="IPR027304">
    <property type="entry name" value="Trigger_fact/SurA_dom_sf"/>
</dbReference>
<comment type="caution">
    <text evidence="9">The sequence shown here is derived from an EMBL/GenBank/DDBJ whole genome shotgun (WGS) entry which is preliminary data.</text>
</comment>
<dbReference type="PANTHER" id="PTHR47637:SF1">
    <property type="entry name" value="CHAPERONE SURA"/>
    <property type="match status" value="1"/>
</dbReference>
<evidence type="ECO:0000313" key="9">
    <source>
        <dbReference type="EMBL" id="HIX57275.1"/>
    </source>
</evidence>
<dbReference type="GO" id="GO:0051082">
    <property type="term" value="F:unfolded protein binding"/>
    <property type="evidence" value="ECO:0007669"/>
    <property type="project" value="UniProtKB-UniRule"/>
</dbReference>
<evidence type="ECO:0000256" key="6">
    <source>
        <dbReference type="ARBA" id="ARBA00023235"/>
    </source>
</evidence>
<feature type="chain" id="PRO_5039767712" description="Chaperone SurA" evidence="7">
    <location>
        <begin position="30"/>
        <end position="470"/>
    </location>
</feature>
<dbReference type="AlphaFoldDB" id="A0A9D1WDL7"/>
<comment type="domain">
    <text evidence="7">The PPIase activity resides only in the second parvulin domain. The N-terminal region and the C-terminal tail are necessary and sufficient for the chaperone activity of SurA. The PPIase activity is dispensable for SurA to function as a chaperone. The N-terminal region and the C-terminal tail are also required for porin recognition.</text>
</comment>
<dbReference type="InterPro" id="IPR050280">
    <property type="entry name" value="OMP_Chaperone_SurA"/>
</dbReference>
<proteinExistence type="inferred from homology"/>
<evidence type="ECO:0000256" key="1">
    <source>
        <dbReference type="ARBA" id="ARBA00022729"/>
    </source>
</evidence>
<keyword evidence="1 7" id="KW-0732">Signal</keyword>
<organism evidence="9 10">
    <name type="scientific">Candidatus Anaerobiospirillum pullistercoris</name>
    <dbReference type="NCBI Taxonomy" id="2838452"/>
    <lineage>
        <taxon>Bacteria</taxon>
        <taxon>Pseudomonadati</taxon>
        <taxon>Pseudomonadota</taxon>
        <taxon>Gammaproteobacteria</taxon>
        <taxon>Aeromonadales</taxon>
        <taxon>Succinivibrionaceae</taxon>
        <taxon>Anaerobiospirillum</taxon>
    </lineage>
</organism>
<keyword evidence="6 7" id="KW-0413">Isomerase</keyword>
<dbReference type="GO" id="GO:0043165">
    <property type="term" value="P:Gram-negative-bacterium-type cell outer membrane assembly"/>
    <property type="evidence" value="ECO:0007669"/>
    <property type="project" value="InterPro"/>
</dbReference>
<feature type="signal peptide" evidence="7">
    <location>
        <begin position="1"/>
        <end position="29"/>
    </location>
</feature>
<dbReference type="Pfam" id="PF09312">
    <property type="entry name" value="SurA_N"/>
    <property type="match status" value="1"/>
</dbReference>
<gene>
    <name evidence="7" type="primary">surA</name>
    <name evidence="9" type="ORF">H9850_07375</name>
</gene>
<dbReference type="SUPFAM" id="SSF109998">
    <property type="entry name" value="Triger factor/SurA peptide-binding domain-like"/>
    <property type="match status" value="1"/>
</dbReference>
<dbReference type="PROSITE" id="PS01096">
    <property type="entry name" value="PPIC_PPIASE_1"/>
    <property type="match status" value="1"/>
</dbReference>
<evidence type="ECO:0000313" key="10">
    <source>
        <dbReference type="Proteomes" id="UP000886829"/>
    </source>
</evidence>
<dbReference type="InterPro" id="IPR046357">
    <property type="entry name" value="PPIase_dom_sf"/>
</dbReference>
<sequence length="470" mass="50828" precursor="true">MLVSKLPIKLVAATLALCVGTSMPYVSYAAANSSVPGSAGDPFAAAPITLDATAAVVNNDIILESELDAAQAEVEQNFKQRGAQVDPISARRAALEQLVTRSIALQQGKQYGLNLTDTQIDQALAQTASSSNTSVDAILKNYGNVSLAEARQQFANDLIINEVRTNQVRRRIRISDAEVSLLAKSLREIGSIEPSYHLAQIILPLNARASAGEVNRVTAIANSIKRESRNGTDFNLLAAQYAQGSTAAQGGDLGYVPESQVPVPFLPALLKANTGDVLGPFRSPFGLHLIKLYDVVNQAVEPITTYKARHILLTTSVIFSDQAAYNELSALRSRIVSNEISFAEAAKQFSEDTVSAALGGDLGYAPASRYDPRFAGAMVALSPGQISQPIQSSFGWHLILLEDRKVDKDSQEAYEQRARELIYRRLFQEESQAWERELRATAYVHVTDPILLSAGVEQSINSNANNSQLQ</sequence>
<feature type="domain" description="PpiC" evidence="8">
    <location>
        <begin position="303"/>
        <end position="403"/>
    </location>
</feature>
<dbReference type="PROSITE" id="PS50198">
    <property type="entry name" value="PPIC_PPIASE_2"/>
    <property type="match status" value="2"/>
</dbReference>
<comment type="subcellular location">
    <subcellularLocation>
        <location evidence="7">Periplasm</location>
    </subcellularLocation>
    <text evidence="7">Is capable of associating with the outer membrane.</text>
</comment>
<dbReference type="Proteomes" id="UP000886829">
    <property type="component" value="Unassembled WGS sequence"/>
</dbReference>
<dbReference type="InterPro" id="IPR023034">
    <property type="entry name" value="PPIase_SurA"/>
</dbReference>
<dbReference type="Pfam" id="PF13616">
    <property type="entry name" value="Rotamase_3"/>
    <property type="match status" value="1"/>
</dbReference>
<keyword evidence="4 7" id="KW-0697">Rotamase</keyword>
<dbReference type="Pfam" id="PF00639">
    <property type="entry name" value="Rotamase"/>
    <property type="match status" value="1"/>
</dbReference>
<evidence type="ECO:0000256" key="3">
    <source>
        <dbReference type="ARBA" id="ARBA00022764"/>
    </source>
</evidence>
<evidence type="ECO:0000256" key="4">
    <source>
        <dbReference type="ARBA" id="ARBA00023110"/>
    </source>
</evidence>
<dbReference type="GO" id="GO:0003755">
    <property type="term" value="F:peptidyl-prolyl cis-trans isomerase activity"/>
    <property type="evidence" value="ECO:0007669"/>
    <property type="project" value="UniProtKB-UniRule"/>
</dbReference>
<dbReference type="InterPro" id="IPR023058">
    <property type="entry name" value="PPIase_PpiC_CS"/>
</dbReference>
<keyword evidence="2 7" id="KW-0677">Repeat</keyword>
<evidence type="ECO:0000256" key="5">
    <source>
        <dbReference type="ARBA" id="ARBA00023186"/>
    </source>
</evidence>
<protein>
    <recommendedName>
        <fullName evidence="7">Chaperone SurA</fullName>
    </recommendedName>
    <alternativeName>
        <fullName evidence="7">Peptidyl-prolyl cis-trans isomerase SurA</fullName>
        <shortName evidence="7">PPIase SurA</shortName>
        <ecNumber evidence="7">5.2.1.8</ecNumber>
    </alternativeName>
    <alternativeName>
        <fullName evidence="7">Rotamase SurA</fullName>
    </alternativeName>
</protein>
<dbReference type="EC" id="5.2.1.8" evidence="7"/>
<dbReference type="GO" id="GO:0030288">
    <property type="term" value="C:outer membrane-bounded periplasmic space"/>
    <property type="evidence" value="ECO:0007669"/>
    <property type="project" value="InterPro"/>
</dbReference>
<dbReference type="InterPro" id="IPR000297">
    <property type="entry name" value="PPIase_PpiC"/>
</dbReference>
<dbReference type="PANTHER" id="PTHR47637">
    <property type="entry name" value="CHAPERONE SURA"/>
    <property type="match status" value="1"/>
</dbReference>
<dbReference type="GO" id="GO:0042277">
    <property type="term" value="F:peptide binding"/>
    <property type="evidence" value="ECO:0007669"/>
    <property type="project" value="InterPro"/>
</dbReference>
<comment type="function">
    <text evidence="7">Chaperone involved in the correct folding and assembly of outer membrane proteins. Recognizes specific patterns of aromatic residues and the orientation of their side chains, which are found more frequently in integral outer membrane proteins. May act in both early periplasmic and late outer membrane-associated steps of protein maturation.</text>
</comment>
<comment type="catalytic activity">
    <reaction evidence="7">
        <text>[protein]-peptidylproline (omega=180) = [protein]-peptidylproline (omega=0)</text>
        <dbReference type="Rhea" id="RHEA:16237"/>
        <dbReference type="Rhea" id="RHEA-COMP:10747"/>
        <dbReference type="Rhea" id="RHEA-COMP:10748"/>
        <dbReference type="ChEBI" id="CHEBI:83833"/>
        <dbReference type="ChEBI" id="CHEBI:83834"/>
        <dbReference type="EC" id="5.2.1.8"/>
    </reaction>
</comment>
<reference evidence="9" key="1">
    <citation type="journal article" date="2021" name="PeerJ">
        <title>Extensive microbial diversity within the chicken gut microbiome revealed by metagenomics and culture.</title>
        <authorList>
            <person name="Gilroy R."/>
            <person name="Ravi A."/>
            <person name="Getino M."/>
            <person name="Pursley I."/>
            <person name="Horton D.L."/>
            <person name="Alikhan N.F."/>
            <person name="Baker D."/>
            <person name="Gharbi K."/>
            <person name="Hall N."/>
            <person name="Watson M."/>
            <person name="Adriaenssens E.M."/>
            <person name="Foster-Nyarko E."/>
            <person name="Jarju S."/>
            <person name="Secka A."/>
            <person name="Antonio M."/>
            <person name="Oren A."/>
            <person name="Chaudhuri R.R."/>
            <person name="La Ragione R."/>
            <person name="Hildebrand F."/>
            <person name="Pallen M.J."/>
        </authorList>
    </citation>
    <scope>NUCLEOTIDE SEQUENCE</scope>
    <source>
        <strain evidence="9">USASDec5-558</strain>
    </source>
</reference>
<evidence type="ECO:0000259" key="8">
    <source>
        <dbReference type="PROSITE" id="PS50198"/>
    </source>
</evidence>
<keyword evidence="3 7" id="KW-0574">Periplasm</keyword>
<dbReference type="SUPFAM" id="SSF54534">
    <property type="entry name" value="FKBP-like"/>
    <property type="match status" value="2"/>
</dbReference>
<dbReference type="HAMAP" id="MF_01183">
    <property type="entry name" value="Chaperone_SurA"/>
    <property type="match status" value="1"/>
</dbReference>
<name>A0A9D1WDL7_9GAMM</name>
<accession>A0A9D1WDL7</accession>
<dbReference type="Gene3D" id="1.10.4030.10">
    <property type="entry name" value="Porin chaperone SurA, peptide-binding domain"/>
    <property type="match status" value="1"/>
</dbReference>
<keyword evidence="5 7" id="KW-0143">Chaperone</keyword>
<dbReference type="GO" id="GO:0006457">
    <property type="term" value="P:protein folding"/>
    <property type="evidence" value="ECO:0007669"/>
    <property type="project" value="UniProtKB-UniRule"/>
</dbReference>
<dbReference type="EMBL" id="DXEV01000147">
    <property type="protein sequence ID" value="HIX57275.1"/>
    <property type="molecule type" value="Genomic_DNA"/>
</dbReference>
<reference evidence="9" key="2">
    <citation type="submission" date="2021-04" db="EMBL/GenBank/DDBJ databases">
        <authorList>
            <person name="Gilroy R."/>
        </authorList>
    </citation>
    <scope>NUCLEOTIDE SEQUENCE</scope>
    <source>
        <strain evidence="9">USASDec5-558</strain>
    </source>
</reference>
<dbReference type="GO" id="GO:0050821">
    <property type="term" value="P:protein stabilization"/>
    <property type="evidence" value="ECO:0007669"/>
    <property type="project" value="InterPro"/>
</dbReference>
<evidence type="ECO:0000256" key="2">
    <source>
        <dbReference type="ARBA" id="ARBA00022737"/>
    </source>
</evidence>
<dbReference type="Gene3D" id="3.10.50.40">
    <property type="match status" value="2"/>
</dbReference>
<evidence type="ECO:0000256" key="7">
    <source>
        <dbReference type="HAMAP-Rule" id="MF_01183"/>
    </source>
</evidence>
<feature type="domain" description="PpiC" evidence="8">
    <location>
        <begin position="193"/>
        <end position="294"/>
    </location>
</feature>